<reference evidence="1 2" key="1">
    <citation type="journal article" date="2012" name="Gene">
        <title>Sequence of Leptospira santarosai serovar Shermani genome and prediction of virulence-associated genes.</title>
        <authorList>
            <person name="Chou L.F."/>
            <person name="Chen Y.T."/>
            <person name="Lu C.W."/>
            <person name="Ko Y.C."/>
            <person name="Tang C.Y."/>
            <person name="Pan M.J."/>
            <person name="Tian Y.C."/>
            <person name="Chiu C.H."/>
            <person name="Hung C.C."/>
            <person name="Yang C.W."/>
        </authorList>
    </citation>
    <scope>NUCLEOTIDE SEQUENCE [LARGE SCALE GENOMIC DNA]</scope>
    <source>
        <strain evidence="1">LT 821</strain>
    </source>
</reference>
<dbReference type="KEGG" id="lst:LSS_04916"/>
<sequence length="35" mass="4059">MEKTEKLRFGIKESRFEAEDFKNVSFSKGKLSFSG</sequence>
<dbReference type="EMBL" id="CP006694">
    <property type="protein sequence ID" value="EKT87953.1"/>
    <property type="molecule type" value="Genomic_DNA"/>
</dbReference>
<gene>
    <name evidence="1" type="ORF">LSS_04916</name>
</gene>
<protein>
    <submittedName>
        <fullName evidence="1">Uncharacterized protein</fullName>
    </submittedName>
</protein>
<dbReference type="Proteomes" id="UP000035800">
    <property type="component" value="Chromosome I"/>
</dbReference>
<name>K8Y2X5_9LEPT</name>
<dbReference type="STRING" id="758847.LSS_04916"/>
<accession>K8Y2X5</accession>
<reference evidence="1 2" key="2">
    <citation type="journal article" date="2014" name="Emerg. Microbes Infect.">
        <title>Potential impact on kidney infection: a whole-genome analysis of Leptospira santarosai serovar Shermani.</title>
        <authorList>
            <person name="Chou L.F."/>
            <person name="Chen T.W."/>
            <person name="Ko Y.C."/>
            <person name="Pan M.J."/>
            <person name="Tian Y.C."/>
            <person name="Chiu C.H."/>
            <person name="Tang P."/>
            <person name="Hung C.C."/>
            <person name="Yang C.W."/>
        </authorList>
    </citation>
    <scope>NUCLEOTIDE SEQUENCE</scope>
    <source>
        <strain evidence="1 2">LT 821</strain>
    </source>
</reference>
<proteinExistence type="predicted"/>
<organism evidence="1 2">
    <name type="scientific">Leptospira santarosai serovar Shermani str. LT 821</name>
    <dbReference type="NCBI Taxonomy" id="758847"/>
    <lineage>
        <taxon>Bacteria</taxon>
        <taxon>Pseudomonadati</taxon>
        <taxon>Spirochaetota</taxon>
        <taxon>Spirochaetia</taxon>
        <taxon>Leptospirales</taxon>
        <taxon>Leptospiraceae</taxon>
        <taxon>Leptospira</taxon>
    </lineage>
</organism>
<evidence type="ECO:0000313" key="2">
    <source>
        <dbReference type="Proteomes" id="UP000035800"/>
    </source>
</evidence>
<evidence type="ECO:0000313" key="1">
    <source>
        <dbReference type="EMBL" id="EKT87953.1"/>
    </source>
</evidence>
<dbReference type="AlphaFoldDB" id="K8Y2X5"/>